<evidence type="ECO:0000313" key="3">
    <source>
        <dbReference type="Proteomes" id="UP000257127"/>
    </source>
</evidence>
<reference evidence="2 3" key="1">
    <citation type="submission" date="2018-08" db="EMBL/GenBank/DDBJ databases">
        <title>The draft genome squence of Brumimicrobium sp. N62.</title>
        <authorList>
            <person name="Du Z.-J."/>
            <person name="Luo H.-R."/>
        </authorList>
    </citation>
    <scope>NUCLEOTIDE SEQUENCE [LARGE SCALE GENOMIC DNA]</scope>
    <source>
        <strain evidence="2 3">N62</strain>
    </source>
</reference>
<dbReference type="EMBL" id="QURB01000002">
    <property type="protein sequence ID" value="RFC54889.1"/>
    <property type="molecule type" value="Genomic_DNA"/>
</dbReference>
<protein>
    <submittedName>
        <fullName evidence="2">Uncharacterized protein</fullName>
    </submittedName>
</protein>
<dbReference type="AlphaFoldDB" id="A0A3E1EZ88"/>
<comment type="caution">
    <text evidence="2">The sequence shown here is derived from an EMBL/GenBank/DDBJ whole genome shotgun (WGS) entry which is preliminary data.</text>
</comment>
<feature type="transmembrane region" description="Helical" evidence="1">
    <location>
        <begin position="134"/>
        <end position="156"/>
    </location>
</feature>
<accession>A0A3E1EZ88</accession>
<keyword evidence="1" id="KW-0812">Transmembrane</keyword>
<keyword evidence="1" id="KW-0472">Membrane</keyword>
<keyword evidence="3" id="KW-1185">Reference proteome</keyword>
<name>A0A3E1EZ88_9FLAO</name>
<feature type="transmembrane region" description="Helical" evidence="1">
    <location>
        <begin position="20"/>
        <end position="39"/>
    </location>
</feature>
<keyword evidence="1" id="KW-1133">Transmembrane helix</keyword>
<feature type="transmembrane region" description="Helical" evidence="1">
    <location>
        <begin position="108"/>
        <end position="128"/>
    </location>
</feature>
<proteinExistence type="predicted"/>
<evidence type="ECO:0000313" key="2">
    <source>
        <dbReference type="EMBL" id="RFC54889.1"/>
    </source>
</evidence>
<evidence type="ECO:0000256" key="1">
    <source>
        <dbReference type="SAM" id="Phobius"/>
    </source>
</evidence>
<feature type="transmembrane region" description="Helical" evidence="1">
    <location>
        <begin position="78"/>
        <end position="96"/>
    </location>
</feature>
<feature type="transmembrane region" description="Helical" evidence="1">
    <location>
        <begin position="51"/>
        <end position="72"/>
    </location>
</feature>
<organism evidence="2 3">
    <name type="scientific">Brumimicrobium aurantiacum</name>
    <dbReference type="NCBI Taxonomy" id="1737063"/>
    <lineage>
        <taxon>Bacteria</taxon>
        <taxon>Pseudomonadati</taxon>
        <taxon>Bacteroidota</taxon>
        <taxon>Flavobacteriia</taxon>
        <taxon>Flavobacteriales</taxon>
        <taxon>Crocinitomicaceae</taxon>
        <taxon>Brumimicrobium</taxon>
    </lineage>
</organism>
<sequence length="161" mass="17860">MLIVYALLLVFGVLNPILHLKYLLLVCSFTFTLIPIGLISSMCKINNLLRVIGYFILSFPFLIIAFGTFSYTVLIENVYPFLGGSIFQIGTTVCLINGSSNNNGKSVLYRIANVFNFSLFVAVALIAFFEIELILNSIILFFLALLISVLSLVGLFNKKAQ</sequence>
<gene>
    <name evidence="2" type="ORF">DXU93_03445</name>
</gene>
<dbReference type="Proteomes" id="UP000257127">
    <property type="component" value="Unassembled WGS sequence"/>
</dbReference>